<dbReference type="OMA" id="RPTQTAY"/>
<keyword evidence="6" id="KW-0436">Ligase</keyword>
<keyword evidence="8" id="KW-0658">Purine biosynthesis</keyword>
<evidence type="ECO:0000256" key="12">
    <source>
        <dbReference type="ARBA" id="ARBA00023268"/>
    </source>
</evidence>
<dbReference type="PROSITE" id="PS01058">
    <property type="entry name" value="SAICAR_SYNTHETASE_2"/>
    <property type="match status" value="1"/>
</dbReference>
<evidence type="ECO:0000256" key="11">
    <source>
        <dbReference type="ARBA" id="ARBA00023239"/>
    </source>
</evidence>
<dbReference type="GO" id="GO:0004639">
    <property type="term" value="F:phosphoribosylaminoimidazolesuccinocarboxamide synthase activity"/>
    <property type="evidence" value="ECO:0007669"/>
    <property type="project" value="InterPro"/>
</dbReference>
<dbReference type="Gene3D" id="3.40.50.1970">
    <property type="match status" value="1"/>
</dbReference>
<evidence type="ECO:0000256" key="2">
    <source>
        <dbReference type="ARBA" id="ARBA00004747"/>
    </source>
</evidence>
<evidence type="ECO:0000256" key="4">
    <source>
        <dbReference type="ARBA" id="ARBA00011020"/>
    </source>
</evidence>
<evidence type="ECO:0000256" key="7">
    <source>
        <dbReference type="ARBA" id="ARBA00022741"/>
    </source>
</evidence>
<dbReference type="InterPro" id="IPR018236">
    <property type="entry name" value="SAICAR_synthetase_CS"/>
</dbReference>
<comment type="pathway">
    <text evidence="1">Purine metabolism; IMP biosynthesis via de novo pathway; 5-amino-1-(5-phospho-D-ribosyl)imidazole-4-carboxamide from 5-amino-1-(5-phospho-D-ribosyl)imidazole-4-carboxylate: step 1/2.</text>
</comment>
<sequence>MEPETDQQRHAGEDKRQRDTVGHWRGEEVKALLSVWRERQAWEEEESRAKYEAISSRLRELGVCRDWLDCKAQSRSMALPDWRPTQTAYKHSSADSRPPTQRPYVADEEPTAARREEPASLPALQEGLEGGRHWSDKEVRALLTIWADKEVHKQLQRSHRNKAIFQEMARRLERQHGVVRDWRQCRTKYKNMKYDYKVSKSQGRPIRFFAELDAIMQGKDIEGGFEDDESSRNVPDRDQLAMRREPVEEQVIKIDDDESLAEMQTIMNAATHPLIARETATTAAATNEMNIITVHDSGRNWSEEEVAALLQIWAEEGIQRQLQGSTRNKDIFVQISRRLLQQGVERDWKQCRTKYKNLKYLYRSLQRGKADIGDPRRVMRFYEQLDALLSKPPRSRLSYAKFSDTNNLLRNSRMFTPSFEEHSMCGLPQEDNDIVAVRYDQPPIDEATLRSPAISARVFQNQVETEGILTRPEEVSNVEYGMPEMNATIVRSTGSPQIEYEQYVSSDSITAVIYDDSHRYRRIPDSSDPSCTSGEHAAATKGRKRKAADEGFSLLLKFVMSREKRSSTTMSNTTGTFGFICLLDYFSLHHVLPQCNYAVNKIHPYELKLGQKLNEGKTKQIFELVDEPGHVLVQSKDQITAGNAVRKDQMEGKAAIANKTTSCVFKLLQDAGFKTAFVRQHSETAFVASRCEMIPIEWVCRRIATGSFLKRNPGVKEGYRFSPLKMEMFFKDDANNDPQWSEEQLLAAGFELAGLTIGRCEVDIMSKSTVAIFEVLEKAWATQDCTLVDMKIEFGVNVTTKEIVLADVIDNDSWRLWPAGDRSQQKDKQVYRDLKEVTPEAMQMVKRNFEWVAERVKLLLESQAKGRVVVLMGSTSDVAHCEKIRKACGSYGIPCHLRVTSAHKGPDETLRIKAEYEGDGVPTIFVAVAGRSNGLGPVMSGNTAYPVINCPPITPDWGAQDIWSSLRMPSGLGCSTVLSPEAAAQFAAQILGLNDHLVWARLRASMLNTWVSLKQADKKLQECSL</sequence>
<dbReference type="Pfam" id="PF13837">
    <property type="entry name" value="Myb_DNA-bind_4"/>
    <property type="match status" value="2"/>
</dbReference>
<dbReference type="InterPro" id="IPR028923">
    <property type="entry name" value="SAICAR_synt/ADE2_N"/>
</dbReference>
<proteinExistence type="inferred from homology"/>
<dbReference type="PANTHER" id="PTHR43599:SF11">
    <property type="entry name" value="BIFUNCTIONAL PHOSPHORIBOSYLAMINOIMIDAZOLE CARBOXYLASE_PHOSPHORIBOSYLAMINOIMIDAZOLE SUCCINOCARBOXAMIDE SYNTHETASE"/>
    <property type="match status" value="1"/>
</dbReference>
<reference evidence="15" key="2">
    <citation type="submission" date="2025-09" db="UniProtKB">
        <authorList>
            <consortium name="Ensembl"/>
        </authorList>
    </citation>
    <scope>IDENTIFICATION</scope>
</reference>
<dbReference type="PANTHER" id="PTHR43599">
    <property type="entry name" value="MULTIFUNCTIONAL PROTEIN ADE2"/>
    <property type="match status" value="1"/>
</dbReference>
<evidence type="ECO:0000259" key="14">
    <source>
        <dbReference type="SMART" id="SM01001"/>
    </source>
</evidence>
<gene>
    <name evidence="15" type="primary">LOC107555752</name>
</gene>
<feature type="region of interest" description="Disordered" evidence="13">
    <location>
        <begin position="523"/>
        <end position="544"/>
    </location>
</feature>
<dbReference type="FunFam" id="3.40.50.1970:FF:000006">
    <property type="entry name" value="Probable multifunctional protein ADE2"/>
    <property type="match status" value="1"/>
</dbReference>
<keyword evidence="7" id="KW-0547">Nucleotide-binding</keyword>
<dbReference type="InterPro" id="IPR000031">
    <property type="entry name" value="PurE_dom"/>
</dbReference>
<evidence type="ECO:0000256" key="10">
    <source>
        <dbReference type="ARBA" id="ARBA00022840"/>
    </source>
</evidence>
<evidence type="ECO:0000313" key="15">
    <source>
        <dbReference type="Ensembl" id="ENSSGRP00000086844.1"/>
    </source>
</evidence>
<comment type="similarity">
    <text evidence="4">In the N-terminal section; belongs to the SAICAR synthetase family.</text>
</comment>
<keyword evidence="16" id="KW-1185">Reference proteome</keyword>
<comment type="pathway">
    <text evidence="2">Purine metabolism; IMP biosynthesis via de novo pathway; 5-amino-1-(5-phospho-D-ribosyl)imidazole-4-carboxylate from 5-amino-1-(5-phospho-D-ribosyl)imidazole (carboxylase route): step 1/1.</text>
</comment>
<keyword evidence="11" id="KW-0456">Lyase</keyword>
<dbReference type="PROSITE" id="PS01057">
    <property type="entry name" value="SAICAR_SYNTHETASE_1"/>
    <property type="match status" value="1"/>
</dbReference>
<dbReference type="CDD" id="cd01416">
    <property type="entry name" value="SAICAR_synt_Ade5"/>
    <property type="match status" value="1"/>
</dbReference>
<dbReference type="UniPathway" id="UPA00074">
    <property type="reaction ID" value="UER00130"/>
</dbReference>
<dbReference type="FunFam" id="3.30.200.20:FF:000183">
    <property type="entry name" value="Probable multifunctional protein ADE2"/>
    <property type="match status" value="1"/>
</dbReference>
<dbReference type="Gene3D" id="1.10.10.60">
    <property type="entry name" value="Homeodomain-like"/>
    <property type="match status" value="2"/>
</dbReference>
<dbReference type="InterPro" id="IPR033626">
    <property type="entry name" value="PurE_classII"/>
</dbReference>
<feature type="domain" description="PurE" evidence="14">
    <location>
        <begin position="866"/>
        <end position="1013"/>
    </location>
</feature>
<dbReference type="SUPFAM" id="SSF56104">
    <property type="entry name" value="SAICAR synthase-like"/>
    <property type="match status" value="1"/>
</dbReference>
<evidence type="ECO:0000256" key="9">
    <source>
        <dbReference type="ARBA" id="ARBA00022793"/>
    </source>
</evidence>
<comment type="similarity">
    <text evidence="3">In the C-terminal section; belongs to the AIR carboxylase family. Class II subfamily.</text>
</comment>
<keyword evidence="9" id="KW-0210">Decarboxylase</keyword>
<evidence type="ECO:0000256" key="8">
    <source>
        <dbReference type="ARBA" id="ARBA00022755"/>
    </source>
</evidence>
<keyword evidence="10" id="KW-0067">ATP-binding</keyword>
<dbReference type="GO" id="GO:0005524">
    <property type="term" value="F:ATP binding"/>
    <property type="evidence" value="ECO:0007669"/>
    <property type="project" value="UniProtKB-KW"/>
</dbReference>
<dbReference type="InterPro" id="IPR050089">
    <property type="entry name" value="SAICAR_synthetase"/>
</dbReference>
<dbReference type="Pfam" id="PF00731">
    <property type="entry name" value="AIRC"/>
    <property type="match status" value="1"/>
</dbReference>
<dbReference type="GO" id="GO:0005829">
    <property type="term" value="C:cytosol"/>
    <property type="evidence" value="ECO:0007669"/>
    <property type="project" value="TreeGrafter"/>
</dbReference>
<dbReference type="AlphaFoldDB" id="A0A672RCM0"/>
<dbReference type="HAMAP" id="MF_00137">
    <property type="entry name" value="SAICAR_synth"/>
    <property type="match status" value="1"/>
</dbReference>
<feature type="region of interest" description="Disordered" evidence="13">
    <location>
        <begin position="1"/>
        <end position="24"/>
    </location>
</feature>
<dbReference type="SMART" id="SM01001">
    <property type="entry name" value="AIRC"/>
    <property type="match status" value="1"/>
</dbReference>
<evidence type="ECO:0000256" key="5">
    <source>
        <dbReference type="ARBA" id="ARBA00011823"/>
    </source>
</evidence>
<dbReference type="Gene3D" id="3.30.200.20">
    <property type="entry name" value="Phosphorylase Kinase, domain 1"/>
    <property type="match status" value="1"/>
</dbReference>
<evidence type="ECO:0000256" key="13">
    <source>
        <dbReference type="SAM" id="MobiDB-lite"/>
    </source>
</evidence>
<dbReference type="GO" id="GO:0006189">
    <property type="term" value="P:'de novo' IMP biosynthetic process"/>
    <property type="evidence" value="ECO:0007669"/>
    <property type="project" value="UniProtKB-UniPathway"/>
</dbReference>
<reference evidence="15" key="1">
    <citation type="submission" date="2025-08" db="UniProtKB">
        <authorList>
            <consortium name="Ensembl"/>
        </authorList>
    </citation>
    <scope>IDENTIFICATION</scope>
</reference>
<dbReference type="NCBIfam" id="TIGR01162">
    <property type="entry name" value="purE"/>
    <property type="match status" value="1"/>
</dbReference>
<comment type="subunit">
    <text evidence="5">Homooctamer.</text>
</comment>
<dbReference type="FunFam" id="1.10.10.60:FF:000032">
    <property type="entry name" value="Zinc finger and SCAN domain-containing 20"/>
    <property type="match status" value="2"/>
</dbReference>
<evidence type="ECO:0000313" key="16">
    <source>
        <dbReference type="Proteomes" id="UP000472262"/>
    </source>
</evidence>
<dbReference type="GO" id="GO:0016831">
    <property type="term" value="F:carboxy-lyase activity"/>
    <property type="evidence" value="ECO:0007669"/>
    <property type="project" value="UniProtKB-KW"/>
</dbReference>
<dbReference type="SUPFAM" id="SSF52255">
    <property type="entry name" value="N5-CAIR mutase (phosphoribosylaminoimidazole carboxylase, PurE)"/>
    <property type="match status" value="1"/>
</dbReference>
<dbReference type="Proteomes" id="UP000472262">
    <property type="component" value="Unassembled WGS sequence"/>
</dbReference>
<accession>A0A672RCM0</accession>
<evidence type="ECO:0000256" key="1">
    <source>
        <dbReference type="ARBA" id="ARBA00004672"/>
    </source>
</evidence>
<protein>
    <submittedName>
        <fullName evidence="15">Multifunctional protein ADE2-like</fullName>
    </submittedName>
</protein>
<dbReference type="FunFam" id="3.30.470.20:FF:000020">
    <property type="entry name" value="Probable multifunctional protein ADE2"/>
    <property type="match status" value="1"/>
</dbReference>
<evidence type="ECO:0000256" key="6">
    <source>
        <dbReference type="ARBA" id="ARBA00022598"/>
    </source>
</evidence>
<evidence type="ECO:0000256" key="3">
    <source>
        <dbReference type="ARBA" id="ARBA00010478"/>
    </source>
</evidence>
<dbReference type="Gene3D" id="3.30.470.20">
    <property type="entry name" value="ATP-grasp fold, B domain"/>
    <property type="match status" value="1"/>
</dbReference>
<dbReference type="InterPro" id="IPR044822">
    <property type="entry name" value="Myb_DNA-bind_4"/>
</dbReference>
<dbReference type="HAMAP" id="MF_02045">
    <property type="entry name" value="PurE_classII"/>
    <property type="match status" value="1"/>
</dbReference>
<dbReference type="InParanoid" id="A0A672RCM0"/>
<dbReference type="Pfam" id="PF01259">
    <property type="entry name" value="SAICAR_synt"/>
    <property type="match status" value="1"/>
</dbReference>
<name>A0A672RCM0_SINGR</name>
<organism evidence="15 16">
    <name type="scientific">Sinocyclocheilus grahami</name>
    <name type="common">Dianchi golden-line fish</name>
    <name type="synonym">Barbus grahami</name>
    <dbReference type="NCBI Taxonomy" id="75366"/>
    <lineage>
        <taxon>Eukaryota</taxon>
        <taxon>Metazoa</taxon>
        <taxon>Chordata</taxon>
        <taxon>Craniata</taxon>
        <taxon>Vertebrata</taxon>
        <taxon>Euteleostomi</taxon>
        <taxon>Actinopterygii</taxon>
        <taxon>Neopterygii</taxon>
        <taxon>Teleostei</taxon>
        <taxon>Ostariophysi</taxon>
        <taxon>Cypriniformes</taxon>
        <taxon>Cyprinidae</taxon>
        <taxon>Cyprininae</taxon>
        <taxon>Sinocyclocheilus</taxon>
    </lineage>
</organism>
<keyword evidence="12" id="KW-0511">Multifunctional enzyme</keyword>
<feature type="region of interest" description="Disordered" evidence="13">
    <location>
        <begin position="81"/>
        <end position="124"/>
    </location>
</feature>
<dbReference type="Ensembl" id="ENSSGRT00000092450.1">
    <property type="protein sequence ID" value="ENSSGRP00000086844.1"/>
    <property type="gene ID" value="ENSSGRG00000043224.1"/>
</dbReference>